<dbReference type="Pfam" id="PF07280">
    <property type="entry name" value="Ac110_PIF"/>
    <property type="match status" value="1"/>
</dbReference>
<keyword evidence="3" id="KW-1185">Reference proteome</keyword>
<dbReference type="RefSeq" id="YP_008378309.1">
    <property type="nucleotide sequence ID" value="NC_021923.1"/>
</dbReference>
<gene>
    <name evidence="2" type="ORF">Hesp093</name>
</gene>
<evidence type="ECO:0000256" key="1">
    <source>
        <dbReference type="SAM" id="Phobius"/>
    </source>
</evidence>
<name>S5N3A2_9ABAC</name>
<dbReference type="InterPro" id="IPR009903">
    <property type="entry name" value="AcMNPV_AC110"/>
</dbReference>
<organism evidence="2 3">
    <name type="scientific">Hemileuca sp. nucleopolyhedrovirus</name>
    <dbReference type="NCBI Taxonomy" id="1367203"/>
    <lineage>
        <taxon>Viruses</taxon>
        <taxon>Viruses incertae sedis</taxon>
        <taxon>Naldaviricetes</taxon>
        <taxon>Lefavirales</taxon>
        <taxon>Baculoviridae</taxon>
        <taxon>Alphabaculovirus</taxon>
        <taxon>Alphabaculovirus heleucae</taxon>
        <taxon>Hemileuca species nucleopolyhedrovirus</taxon>
    </lineage>
</organism>
<dbReference type="KEGG" id="vg:16489495"/>
<keyword evidence="1" id="KW-1133">Transmembrane helix</keyword>
<proteinExistence type="predicted"/>
<protein>
    <submittedName>
        <fullName evidence="2">Ac110</fullName>
    </submittedName>
</protein>
<evidence type="ECO:0000313" key="3">
    <source>
        <dbReference type="Proteomes" id="UP000203768"/>
    </source>
</evidence>
<dbReference type="GeneID" id="16489495"/>
<evidence type="ECO:0000313" key="2">
    <source>
        <dbReference type="EMBL" id="AGR56845.1"/>
    </source>
</evidence>
<sequence>MIVYIVALIIIFVLFVVLLFTLRLNKNQLGRLVYYQYNYIPEPLISLVKVNNLKPII</sequence>
<dbReference type="EMBL" id="KF158713">
    <property type="protein sequence ID" value="AGR56845.1"/>
    <property type="molecule type" value="Genomic_DNA"/>
</dbReference>
<dbReference type="OrthoDB" id="25768at10239"/>
<keyword evidence="1" id="KW-0812">Transmembrane</keyword>
<dbReference type="Proteomes" id="UP000203768">
    <property type="component" value="Segment"/>
</dbReference>
<keyword evidence="1" id="KW-0472">Membrane</keyword>
<reference evidence="2 3" key="1">
    <citation type="journal article" date="2013" name="Virus Genes">
        <title>The genome of a baculovirus isolated from Hemileuca sp. encodes a serpin ortholog.</title>
        <authorList>
            <person name="Rohrmann G.F."/>
            <person name="Erlandson M.A."/>
            <person name="Theilmann D.A."/>
        </authorList>
    </citation>
    <scope>NUCLEOTIDE SEQUENCE [LARGE SCALE GENOMIC DNA]</scope>
</reference>
<accession>S5N3A2</accession>
<feature type="transmembrane region" description="Helical" evidence="1">
    <location>
        <begin position="6"/>
        <end position="24"/>
    </location>
</feature>